<dbReference type="Pfam" id="PF13977">
    <property type="entry name" value="TetR_C_6"/>
    <property type="match status" value="1"/>
</dbReference>
<keyword evidence="8" id="KW-1185">Reference proteome</keyword>
<keyword evidence="2" id="KW-0805">Transcription regulation</keyword>
<evidence type="ECO:0000256" key="5">
    <source>
        <dbReference type="PROSITE-ProRule" id="PRU00335"/>
    </source>
</evidence>
<name>A8ZX20_DESOH</name>
<evidence type="ECO:0000256" key="1">
    <source>
        <dbReference type="ARBA" id="ARBA00022491"/>
    </source>
</evidence>
<protein>
    <submittedName>
        <fullName evidence="7">Transcriptional regulator, TetR family</fullName>
    </submittedName>
</protein>
<dbReference type="InterPro" id="IPR001647">
    <property type="entry name" value="HTH_TetR"/>
</dbReference>
<dbReference type="Proteomes" id="UP000008561">
    <property type="component" value="Chromosome"/>
</dbReference>
<dbReference type="Gene3D" id="1.10.357.10">
    <property type="entry name" value="Tetracycline Repressor, domain 2"/>
    <property type="match status" value="1"/>
</dbReference>
<dbReference type="KEGG" id="dol:Dole_1067"/>
<dbReference type="GO" id="GO:0003677">
    <property type="term" value="F:DNA binding"/>
    <property type="evidence" value="ECO:0007669"/>
    <property type="project" value="UniProtKB-UniRule"/>
</dbReference>
<dbReference type="PANTHER" id="PTHR43479">
    <property type="entry name" value="ACREF/ENVCD OPERON REPRESSOR-RELATED"/>
    <property type="match status" value="1"/>
</dbReference>
<evidence type="ECO:0000313" key="7">
    <source>
        <dbReference type="EMBL" id="ABW66876.1"/>
    </source>
</evidence>
<dbReference type="SUPFAM" id="SSF48498">
    <property type="entry name" value="Tetracyclin repressor-like, C-terminal domain"/>
    <property type="match status" value="1"/>
</dbReference>
<keyword evidence="3 5" id="KW-0238">DNA-binding</keyword>
<proteinExistence type="predicted"/>
<organism evidence="7 8">
    <name type="scientific">Desulfosudis oleivorans (strain DSM 6200 / JCM 39069 / Hxd3)</name>
    <name type="common">Desulfococcus oleovorans</name>
    <dbReference type="NCBI Taxonomy" id="96561"/>
    <lineage>
        <taxon>Bacteria</taxon>
        <taxon>Pseudomonadati</taxon>
        <taxon>Thermodesulfobacteriota</taxon>
        <taxon>Desulfobacteria</taxon>
        <taxon>Desulfobacterales</taxon>
        <taxon>Desulfosudaceae</taxon>
        <taxon>Desulfosudis</taxon>
    </lineage>
</organism>
<dbReference type="eggNOG" id="COG1309">
    <property type="taxonomic scope" value="Bacteria"/>
</dbReference>
<feature type="DNA-binding region" description="H-T-H motif" evidence="5">
    <location>
        <begin position="31"/>
        <end position="50"/>
    </location>
</feature>
<dbReference type="InterPro" id="IPR050624">
    <property type="entry name" value="HTH-type_Tx_Regulator"/>
</dbReference>
<dbReference type="PANTHER" id="PTHR43479:SF11">
    <property type="entry name" value="ACREF_ENVCD OPERON REPRESSOR-RELATED"/>
    <property type="match status" value="1"/>
</dbReference>
<dbReference type="InterPro" id="IPR036271">
    <property type="entry name" value="Tet_transcr_reg_TetR-rel_C_sf"/>
</dbReference>
<dbReference type="Pfam" id="PF00440">
    <property type="entry name" value="TetR_N"/>
    <property type="match status" value="1"/>
</dbReference>
<evidence type="ECO:0000256" key="4">
    <source>
        <dbReference type="ARBA" id="ARBA00023163"/>
    </source>
</evidence>
<evidence type="ECO:0000259" key="6">
    <source>
        <dbReference type="PROSITE" id="PS50977"/>
    </source>
</evidence>
<gene>
    <name evidence="7" type="ordered locus">Dole_1067</name>
</gene>
<evidence type="ECO:0000256" key="3">
    <source>
        <dbReference type="ARBA" id="ARBA00023125"/>
    </source>
</evidence>
<dbReference type="InterPro" id="IPR009057">
    <property type="entry name" value="Homeodomain-like_sf"/>
</dbReference>
<dbReference type="SUPFAM" id="SSF46689">
    <property type="entry name" value="Homeodomain-like"/>
    <property type="match status" value="1"/>
</dbReference>
<reference evidence="7 8" key="1">
    <citation type="submission" date="2007-10" db="EMBL/GenBank/DDBJ databases">
        <title>Complete sequence of Desulfococcus oleovorans Hxd3.</title>
        <authorList>
            <consortium name="US DOE Joint Genome Institute"/>
            <person name="Copeland A."/>
            <person name="Lucas S."/>
            <person name="Lapidus A."/>
            <person name="Barry K."/>
            <person name="Glavina del Rio T."/>
            <person name="Dalin E."/>
            <person name="Tice H."/>
            <person name="Pitluck S."/>
            <person name="Kiss H."/>
            <person name="Brettin T."/>
            <person name="Bruce D."/>
            <person name="Detter J.C."/>
            <person name="Han C."/>
            <person name="Schmutz J."/>
            <person name="Larimer F."/>
            <person name="Land M."/>
            <person name="Hauser L."/>
            <person name="Kyrpides N."/>
            <person name="Kim E."/>
            <person name="Wawrik B."/>
            <person name="Richardson P."/>
        </authorList>
    </citation>
    <scope>NUCLEOTIDE SEQUENCE [LARGE SCALE GENOMIC DNA]</scope>
    <source>
        <strain evidence="8">DSM 6200 / JCM 39069 / Hxd3</strain>
    </source>
</reference>
<dbReference type="HOGENOM" id="CLU_069356_15_11_7"/>
<dbReference type="InterPro" id="IPR039538">
    <property type="entry name" value="BetI_C"/>
</dbReference>
<feature type="domain" description="HTH tetR-type" evidence="6">
    <location>
        <begin position="8"/>
        <end position="68"/>
    </location>
</feature>
<evidence type="ECO:0000313" key="8">
    <source>
        <dbReference type="Proteomes" id="UP000008561"/>
    </source>
</evidence>
<dbReference type="AlphaFoldDB" id="A8ZX20"/>
<keyword evidence="4" id="KW-0804">Transcription</keyword>
<accession>A8ZX20</accession>
<sequence>MAHTPIQEKRRRQIMDALTRCLLKKPFNQTSIKDIAAAAKINHGMLHYYYKSKEDILLNYIEFVIEDYKTIFEDWMASKTPDFKDPEDMLRACLDFAYHRITSNRDLSKIFIEFQELAIYNPKIKKKLRKAYSEWIETVHILLTRACKEEASVPHISAGLVAFSEGISLLSLILDKDDAEIKKLFKAFQEQFIQYFMKSITQ</sequence>
<dbReference type="eggNOG" id="COG5096">
    <property type="taxonomic scope" value="Bacteria"/>
</dbReference>
<evidence type="ECO:0000256" key="2">
    <source>
        <dbReference type="ARBA" id="ARBA00023015"/>
    </source>
</evidence>
<dbReference type="EMBL" id="CP000859">
    <property type="protein sequence ID" value="ABW66876.1"/>
    <property type="molecule type" value="Genomic_DNA"/>
</dbReference>
<dbReference type="PROSITE" id="PS50977">
    <property type="entry name" value="HTH_TETR_2"/>
    <property type="match status" value="1"/>
</dbReference>
<keyword evidence="1" id="KW-0678">Repressor</keyword>